<dbReference type="PROSITE" id="PS00463">
    <property type="entry name" value="ZN2_CY6_FUNGAL_1"/>
    <property type="match status" value="1"/>
</dbReference>
<dbReference type="EMBL" id="JAGPYM010000050">
    <property type="protein sequence ID" value="KAH6871783.1"/>
    <property type="molecule type" value="Genomic_DNA"/>
</dbReference>
<dbReference type="PANTHER" id="PTHR37534">
    <property type="entry name" value="TRANSCRIPTIONAL ACTIVATOR PROTEIN UGA3"/>
    <property type="match status" value="1"/>
</dbReference>
<dbReference type="OrthoDB" id="5386330at2759"/>
<comment type="subcellular location">
    <subcellularLocation>
        <location evidence="1">Nucleus</location>
    </subcellularLocation>
</comment>
<dbReference type="Gene3D" id="4.10.240.10">
    <property type="entry name" value="Zn(2)-C6 fungal-type DNA-binding domain"/>
    <property type="match status" value="1"/>
</dbReference>
<sequence length="483" mass="53584">MPRRKRPYVPKVKGCYECSQRRIDCDGTKPECNKCTVRGLECSGFEAKFRFRDGLPRQGRAINRKKKALSAQTSHGSCFSFHVGSKGPIEGVAHGGELGDAQAEPVPATKSQDVFECTACSSLIPSPQGSNSSSPKSAIDDEIRNIVEDMAQERCTAASVAAVSPRASLVQLEPWKEFLLTYFSNNIAPEMVVMDDDHNGWRHLILPMACTDDLIMSAVLSASAFHLSSREASQSVADPQHLYVRAIRELQQRRDLVDCDQKTKQAVIMALATLLVAVMINGCSDFPIIFQMLESALTAVGGESALLDGSEAAQFVLRQIRKMRVYAAPLLSQDAGLHAIIYHAQDSFDCLHYYDQLHPTQSPTFKVLANLRQQAFDIYLDRVLAGGSGTASKRVLDHFIATVQSFTEGSLGEHVLVWPVFIAALESCTSEHQRIFEKFLRRQHQRNGFGNILRALDLLKTIWSRKSNDDWPALLPEPQVFVM</sequence>
<evidence type="ECO:0000256" key="1">
    <source>
        <dbReference type="ARBA" id="ARBA00004123"/>
    </source>
</evidence>
<feature type="domain" description="Zn(2)-C6 fungal-type" evidence="3">
    <location>
        <begin position="14"/>
        <end position="43"/>
    </location>
</feature>
<dbReference type="PANTHER" id="PTHR37534:SF17">
    <property type="entry name" value="ZN(2)-C6 FUNGAL-TYPE DOMAIN-CONTAINING PROTEIN"/>
    <property type="match status" value="1"/>
</dbReference>
<keyword evidence="5" id="KW-1185">Reference proteome</keyword>
<evidence type="ECO:0000256" key="2">
    <source>
        <dbReference type="ARBA" id="ARBA00023242"/>
    </source>
</evidence>
<dbReference type="Pfam" id="PF11951">
    <property type="entry name" value="Fungal_trans_2"/>
    <property type="match status" value="2"/>
</dbReference>
<reference evidence="4 5" key="1">
    <citation type="journal article" date="2021" name="Nat. Commun.">
        <title>Genetic determinants of endophytism in the Arabidopsis root mycobiome.</title>
        <authorList>
            <person name="Mesny F."/>
            <person name="Miyauchi S."/>
            <person name="Thiergart T."/>
            <person name="Pickel B."/>
            <person name="Atanasova L."/>
            <person name="Karlsson M."/>
            <person name="Huettel B."/>
            <person name="Barry K.W."/>
            <person name="Haridas S."/>
            <person name="Chen C."/>
            <person name="Bauer D."/>
            <person name="Andreopoulos W."/>
            <person name="Pangilinan J."/>
            <person name="LaButti K."/>
            <person name="Riley R."/>
            <person name="Lipzen A."/>
            <person name="Clum A."/>
            <person name="Drula E."/>
            <person name="Henrissat B."/>
            <person name="Kohler A."/>
            <person name="Grigoriev I.V."/>
            <person name="Martin F.M."/>
            <person name="Hacquard S."/>
        </authorList>
    </citation>
    <scope>NUCLEOTIDE SEQUENCE [LARGE SCALE GENOMIC DNA]</scope>
    <source>
        <strain evidence="4 5">MPI-CAGE-CH-0241</strain>
    </source>
</reference>
<dbReference type="GO" id="GO:0045944">
    <property type="term" value="P:positive regulation of transcription by RNA polymerase II"/>
    <property type="evidence" value="ECO:0007669"/>
    <property type="project" value="TreeGrafter"/>
</dbReference>
<organism evidence="4 5">
    <name type="scientific">Thelonectria olida</name>
    <dbReference type="NCBI Taxonomy" id="1576542"/>
    <lineage>
        <taxon>Eukaryota</taxon>
        <taxon>Fungi</taxon>
        <taxon>Dikarya</taxon>
        <taxon>Ascomycota</taxon>
        <taxon>Pezizomycotina</taxon>
        <taxon>Sordariomycetes</taxon>
        <taxon>Hypocreomycetidae</taxon>
        <taxon>Hypocreales</taxon>
        <taxon>Nectriaceae</taxon>
        <taxon>Thelonectria</taxon>
    </lineage>
</organism>
<dbReference type="PROSITE" id="PS50048">
    <property type="entry name" value="ZN2_CY6_FUNGAL_2"/>
    <property type="match status" value="1"/>
</dbReference>
<dbReference type="InterPro" id="IPR001138">
    <property type="entry name" value="Zn2Cys6_DnaBD"/>
</dbReference>
<proteinExistence type="predicted"/>
<name>A0A9P8VTW5_9HYPO</name>
<gene>
    <name evidence="4" type="ORF">B0T10DRAFT_541422</name>
</gene>
<evidence type="ECO:0000259" key="3">
    <source>
        <dbReference type="PROSITE" id="PS50048"/>
    </source>
</evidence>
<accession>A0A9P8VTW5</accession>
<protein>
    <submittedName>
        <fullName evidence="4">Fungal-specific transcription factor domain-containing protein</fullName>
    </submittedName>
</protein>
<dbReference type="CDD" id="cd00067">
    <property type="entry name" value="GAL4"/>
    <property type="match status" value="1"/>
</dbReference>
<dbReference type="GO" id="GO:0000976">
    <property type="term" value="F:transcription cis-regulatory region binding"/>
    <property type="evidence" value="ECO:0007669"/>
    <property type="project" value="TreeGrafter"/>
</dbReference>
<comment type="caution">
    <text evidence="4">The sequence shown here is derived from an EMBL/GenBank/DDBJ whole genome shotgun (WGS) entry which is preliminary data.</text>
</comment>
<evidence type="ECO:0000313" key="5">
    <source>
        <dbReference type="Proteomes" id="UP000777438"/>
    </source>
</evidence>
<dbReference type="AlphaFoldDB" id="A0A9P8VTW5"/>
<dbReference type="SMART" id="SM00066">
    <property type="entry name" value="GAL4"/>
    <property type="match status" value="1"/>
</dbReference>
<keyword evidence="2" id="KW-0539">Nucleus</keyword>
<dbReference type="InterPro" id="IPR021858">
    <property type="entry name" value="Fun_TF"/>
</dbReference>
<dbReference type="GO" id="GO:0005634">
    <property type="term" value="C:nucleus"/>
    <property type="evidence" value="ECO:0007669"/>
    <property type="project" value="UniProtKB-SubCell"/>
</dbReference>
<dbReference type="InterPro" id="IPR036864">
    <property type="entry name" value="Zn2-C6_fun-type_DNA-bd_sf"/>
</dbReference>
<dbReference type="Pfam" id="PF00172">
    <property type="entry name" value="Zn_clus"/>
    <property type="match status" value="1"/>
</dbReference>
<dbReference type="SUPFAM" id="SSF57701">
    <property type="entry name" value="Zn2/Cys6 DNA-binding domain"/>
    <property type="match status" value="1"/>
</dbReference>
<dbReference type="Proteomes" id="UP000777438">
    <property type="component" value="Unassembled WGS sequence"/>
</dbReference>
<dbReference type="GO" id="GO:0008270">
    <property type="term" value="F:zinc ion binding"/>
    <property type="evidence" value="ECO:0007669"/>
    <property type="project" value="InterPro"/>
</dbReference>
<evidence type="ECO:0000313" key="4">
    <source>
        <dbReference type="EMBL" id="KAH6871783.1"/>
    </source>
</evidence>
<dbReference type="GO" id="GO:0000981">
    <property type="term" value="F:DNA-binding transcription factor activity, RNA polymerase II-specific"/>
    <property type="evidence" value="ECO:0007669"/>
    <property type="project" value="InterPro"/>
</dbReference>